<evidence type="ECO:0000256" key="5">
    <source>
        <dbReference type="ARBA" id="ARBA00022723"/>
    </source>
</evidence>
<dbReference type="PANTHER" id="PTHR18968:SF166">
    <property type="entry name" value="2-HYDROXYACYL-COA LYASE 2"/>
    <property type="match status" value="1"/>
</dbReference>
<sequence>MTKETALNRGADLLVQSLARAGVDTIYSLSGNQIMPVYDACLSAGIEIIHTRHEAAAVFMAEAHAQLTGGVGVALVTAAPGAANAIGPLYTARQSESAVLLLTGDSPLALDGRGAFQEMDQVAMSAPLTKASRRAMRADDLGEGLADLIRLSLSGRAGPVHMALPFDVLEADSGDATAPEAAAFRPEPPAMPPADAEAIIAALRAARRPLVITGPSLSETRRGSLTRDLAEALDAPVIVMESPRGLRDPALGDVALSFAKADLVVSLGKPVDFTSNFGRGAPKARWIVVDPDAEARERAVRNLGEALEATFDAWPAVAAATLIERAGQEDVTAGPNRHGWCTEVAMKCAGRHEPEGAEGAEEDNAQAASDRDGDGQPIRPDALVEAVQRRLEAAPRSVVICDGGEFGQWAQAGAHGDERLLNGPAGAIGGGLCYGVAAARVRPGALVVAFMGDGSSGFHLAEFETALRARTPFVAVIGNDARWNAEYQIQLREYGERRAVGCTLDPTRYDLAVAGLGGHGEYVTRLEDLDAALSRAVDSGRVACVNVMIEGLPAPAGAGH</sequence>
<dbReference type="InterPro" id="IPR000399">
    <property type="entry name" value="TPP-bd_CS"/>
</dbReference>
<dbReference type="InterPro" id="IPR029035">
    <property type="entry name" value="DHS-like_NAD/FAD-binding_dom"/>
</dbReference>
<dbReference type="Pfam" id="PF02775">
    <property type="entry name" value="TPP_enzyme_C"/>
    <property type="match status" value="1"/>
</dbReference>
<keyword evidence="5" id="KW-0479">Metal-binding</keyword>
<evidence type="ECO:0000256" key="7">
    <source>
        <dbReference type="SAM" id="MobiDB-lite"/>
    </source>
</evidence>
<comment type="similarity">
    <text evidence="3">Belongs to the TPP enzyme family.</text>
</comment>
<dbReference type="EMBL" id="CP019124">
    <property type="protein sequence ID" value="APX88434.1"/>
    <property type="molecule type" value="Genomic_DNA"/>
</dbReference>
<dbReference type="PROSITE" id="PS00187">
    <property type="entry name" value="TPP_ENZYMES"/>
    <property type="match status" value="1"/>
</dbReference>
<dbReference type="CDD" id="cd07035">
    <property type="entry name" value="TPP_PYR_POX_like"/>
    <property type="match status" value="1"/>
</dbReference>
<dbReference type="InterPro" id="IPR011766">
    <property type="entry name" value="TPP_enzyme_TPP-bd"/>
</dbReference>
<keyword evidence="6" id="KW-0786">Thiamine pyrophosphate</keyword>
<feature type="domain" description="Thiamine pyrophosphate enzyme N-terminal TPP-binding" evidence="9">
    <location>
        <begin position="9"/>
        <end position="124"/>
    </location>
</feature>
<dbReference type="GO" id="GO:0050660">
    <property type="term" value="F:flavin adenine dinucleotide binding"/>
    <property type="evidence" value="ECO:0007669"/>
    <property type="project" value="TreeGrafter"/>
</dbReference>
<dbReference type="SUPFAM" id="SSF52518">
    <property type="entry name" value="Thiamin diphosphate-binding fold (THDP-binding)"/>
    <property type="match status" value="2"/>
</dbReference>
<organism evidence="10 11">
    <name type="scientific">Brevirhabdus pacifica</name>
    <dbReference type="NCBI Taxonomy" id="1267768"/>
    <lineage>
        <taxon>Bacteria</taxon>
        <taxon>Pseudomonadati</taxon>
        <taxon>Pseudomonadota</taxon>
        <taxon>Alphaproteobacteria</taxon>
        <taxon>Rhodobacterales</taxon>
        <taxon>Paracoccaceae</taxon>
        <taxon>Brevirhabdus</taxon>
    </lineage>
</organism>
<protein>
    <submittedName>
        <fullName evidence="10">Thiamine pyrophosphate-binding protein</fullName>
    </submittedName>
</protein>
<keyword evidence="11" id="KW-1185">Reference proteome</keyword>
<evidence type="ECO:0000256" key="6">
    <source>
        <dbReference type="ARBA" id="ARBA00023052"/>
    </source>
</evidence>
<dbReference type="GO" id="GO:0003984">
    <property type="term" value="F:acetolactate synthase activity"/>
    <property type="evidence" value="ECO:0007669"/>
    <property type="project" value="TreeGrafter"/>
</dbReference>
<comment type="cofactor">
    <cofactor evidence="1">
        <name>Mg(2+)</name>
        <dbReference type="ChEBI" id="CHEBI:18420"/>
    </cofactor>
</comment>
<evidence type="ECO:0000259" key="9">
    <source>
        <dbReference type="Pfam" id="PF02776"/>
    </source>
</evidence>
<evidence type="ECO:0000256" key="2">
    <source>
        <dbReference type="ARBA" id="ARBA00001964"/>
    </source>
</evidence>
<evidence type="ECO:0000256" key="1">
    <source>
        <dbReference type="ARBA" id="ARBA00001946"/>
    </source>
</evidence>
<dbReference type="AlphaFoldDB" id="A0A1U7DEL6"/>
<dbReference type="STRING" id="1267768.BV394_00715"/>
<evidence type="ECO:0000313" key="11">
    <source>
        <dbReference type="Proteomes" id="UP000187266"/>
    </source>
</evidence>
<dbReference type="InterPro" id="IPR012001">
    <property type="entry name" value="Thiamin_PyroP_enz_TPP-bd_dom"/>
</dbReference>
<dbReference type="Proteomes" id="UP000187266">
    <property type="component" value="Chromosome"/>
</dbReference>
<evidence type="ECO:0000259" key="8">
    <source>
        <dbReference type="Pfam" id="PF02775"/>
    </source>
</evidence>
<dbReference type="GO" id="GO:0009097">
    <property type="term" value="P:isoleucine biosynthetic process"/>
    <property type="evidence" value="ECO:0007669"/>
    <property type="project" value="TreeGrafter"/>
</dbReference>
<dbReference type="PANTHER" id="PTHR18968">
    <property type="entry name" value="THIAMINE PYROPHOSPHATE ENZYMES"/>
    <property type="match status" value="1"/>
</dbReference>
<reference evidence="10 11" key="1">
    <citation type="submission" date="2017-01" db="EMBL/GenBank/DDBJ databases">
        <title>Genomic analysis of Xuhuaishuia manganoxidans DY6-4.</title>
        <authorList>
            <person name="Wang X."/>
        </authorList>
    </citation>
    <scope>NUCLEOTIDE SEQUENCE [LARGE SCALE GENOMIC DNA]</scope>
    <source>
        <strain evidence="10 11">DY6-4</strain>
    </source>
</reference>
<dbReference type="GO" id="GO:0000287">
    <property type="term" value="F:magnesium ion binding"/>
    <property type="evidence" value="ECO:0007669"/>
    <property type="project" value="InterPro"/>
</dbReference>
<dbReference type="GO" id="GO:0009099">
    <property type="term" value="P:L-valine biosynthetic process"/>
    <property type="evidence" value="ECO:0007669"/>
    <property type="project" value="TreeGrafter"/>
</dbReference>
<dbReference type="GO" id="GO:0005948">
    <property type="term" value="C:acetolactate synthase complex"/>
    <property type="evidence" value="ECO:0007669"/>
    <property type="project" value="TreeGrafter"/>
</dbReference>
<dbReference type="FunFam" id="3.40.50.970:FF:000007">
    <property type="entry name" value="Acetolactate synthase"/>
    <property type="match status" value="1"/>
</dbReference>
<feature type="domain" description="Thiamine pyrophosphate enzyme TPP-binding" evidence="8">
    <location>
        <begin position="417"/>
        <end position="547"/>
    </location>
</feature>
<gene>
    <name evidence="10" type="ORF">BV394_00715</name>
</gene>
<dbReference type="SUPFAM" id="SSF52467">
    <property type="entry name" value="DHS-like NAD/FAD-binding domain"/>
    <property type="match status" value="1"/>
</dbReference>
<dbReference type="InterPro" id="IPR029061">
    <property type="entry name" value="THDP-binding"/>
</dbReference>
<evidence type="ECO:0000256" key="3">
    <source>
        <dbReference type="ARBA" id="ARBA00007812"/>
    </source>
</evidence>
<keyword evidence="4" id="KW-0808">Transferase</keyword>
<dbReference type="Gene3D" id="3.40.50.970">
    <property type="match status" value="2"/>
</dbReference>
<dbReference type="Pfam" id="PF02776">
    <property type="entry name" value="TPP_enzyme_N"/>
    <property type="match status" value="1"/>
</dbReference>
<feature type="region of interest" description="Disordered" evidence="7">
    <location>
        <begin position="353"/>
        <end position="378"/>
    </location>
</feature>
<dbReference type="InterPro" id="IPR045229">
    <property type="entry name" value="TPP_enz"/>
</dbReference>
<accession>A0A1U7DEL6</accession>
<dbReference type="Gene3D" id="3.40.50.1220">
    <property type="entry name" value="TPP-binding domain"/>
    <property type="match status" value="1"/>
</dbReference>
<dbReference type="GO" id="GO:0030976">
    <property type="term" value="F:thiamine pyrophosphate binding"/>
    <property type="evidence" value="ECO:0007669"/>
    <property type="project" value="InterPro"/>
</dbReference>
<evidence type="ECO:0000313" key="10">
    <source>
        <dbReference type="EMBL" id="APX88434.1"/>
    </source>
</evidence>
<evidence type="ECO:0000256" key="4">
    <source>
        <dbReference type="ARBA" id="ARBA00022679"/>
    </source>
</evidence>
<dbReference type="OrthoDB" id="4494979at2"/>
<proteinExistence type="inferred from homology"/>
<comment type="cofactor">
    <cofactor evidence="2">
        <name>thiamine diphosphate</name>
        <dbReference type="ChEBI" id="CHEBI:58937"/>
    </cofactor>
</comment>
<name>A0A1U7DEL6_9RHOB</name>